<dbReference type="RefSeq" id="WP_101549875.1">
    <property type="nucleotide sequence ID" value="NZ_DBFBJK010000081.1"/>
</dbReference>
<dbReference type="InterPro" id="IPR007690">
    <property type="entry name" value="T2SS_GspM"/>
</dbReference>
<evidence type="ECO:0000313" key="3">
    <source>
        <dbReference type="Proteomes" id="UP000276301"/>
    </source>
</evidence>
<keyword evidence="1" id="KW-0812">Transmembrane</keyword>
<dbReference type="GO" id="GO:0015628">
    <property type="term" value="P:protein secretion by the type II secretion system"/>
    <property type="evidence" value="ECO:0007669"/>
    <property type="project" value="InterPro"/>
</dbReference>
<evidence type="ECO:0000256" key="1">
    <source>
        <dbReference type="SAM" id="Phobius"/>
    </source>
</evidence>
<dbReference type="Proteomes" id="UP000276301">
    <property type="component" value="Unassembled WGS sequence"/>
</dbReference>
<sequence length="206" mass="23472">MTLTKREKRLLFLLAVVIVAVCIFRFGMMPLHEKLLEEQQRLQEVSAERAEMEEILRDGKLAKQYRQAAREAEDNYGSFHSILNSYTIDNILNGLMEEHGLHVQNLQISPYRTVREAEILPEAAGSQEEGEEESLLMLSEVNLLATGGYEDAKAFVDALNEKSFCLRVEHLQIDFNSENDYGDEARVSATVRIYGVRMPEEDLGFA</sequence>
<dbReference type="GO" id="GO:0015627">
    <property type="term" value="C:type II protein secretion system complex"/>
    <property type="evidence" value="ECO:0007669"/>
    <property type="project" value="InterPro"/>
</dbReference>
<dbReference type="AlphaFoldDB" id="A0A498CJX5"/>
<name>A0A498CJX5_9FIRM</name>
<reference evidence="2 3" key="1">
    <citation type="submission" date="2018-10" db="EMBL/GenBank/DDBJ databases">
        <title>Anaerotruncus faecis sp. nov., isolated from human feces.</title>
        <authorList>
            <person name="Wang Y.-J."/>
        </authorList>
    </citation>
    <scope>NUCLEOTIDE SEQUENCE [LARGE SCALE GENOMIC DNA]</scope>
    <source>
        <strain evidence="2 3">22A2-44</strain>
    </source>
</reference>
<accession>A0A498CJX5</accession>
<organism evidence="2 3">
    <name type="scientific">Anaerotruncus massiliensis</name>
    <name type="common">ex Liu et al. 2021</name>
    <dbReference type="NCBI Taxonomy" id="2321404"/>
    <lineage>
        <taxon>Bacteria</taxon>
        <taxon>Bacillati</taxon>
        <taxon>Bacillota</taxon>
        <taxon>Clostridia</taxon>
        <taxon>Eubacteriales</taxon>
        <taxon>Oscillospiraceae</taxon>
        <taxon>Anaerotruncus</taxon>
    </lineage>
</organism>
<evidence type="ECO:0000313" key="2">
    <source>
        <dbReference type="EMBL" id="RLL08039.1"/>
    </source>
</evidence>
<comment type="caution">
    <text evidence="2">The sequence shown here is derived from an EMBL/GenBank/DDBJ whole genome shotgun (WGS) entry which is preliminary data.</text>
</comment>
<keyword evidence="1" id="KW-1133">Transmembrane helix</keyword>
<feature type="transmembrane region" description="Helical" evidence="1">
    <location>
        <begin position="12"/>
        <end position="31"/>
    </location>
</feature>
<proteinExistence type="predicted"/>
<protein>
    <recommendedName>
        <fullName evidence="4">Type II secretion system protein M</fullName>
    </recommendedName>
</protein>
<dbReference type="Pfam" id="PF04612">
    <property type="entry name" value="T2SSM"/>
    <property type="match status" value="1"/>
</dbReference>
<gene>
    <name evidence="2" type="ORF">D4A47_12710</name>
</gene>
<dbReference type="EMBL" id="RCHT01000038">
    <property type="protein sequence ID" value="RLL08039.1"/>
    <property type="molecule type" value="Genomic_DNA"/>
</dbReference>
<keyword evidence="3" id="KW-1185">Reference proteome</keyword>
<keyword evidence="1" id="KW-0472">Membrane</keyword>
<evidence type="ECO:0008006" key="4">
    <source>
        <dbReference type="Google" id="ProtNLM"/>
    </source>
</evidence>